<keyword evidence="1" id="KW-0175">Coiled coil</keyword>
<name>A0ABW5Z8J4_9FLAO</name>
<comment type="caution">
    <text evidence="3">The sequence shown here is derived from an EMBL/GenBank/DDBJ whole genome shotgun (WGS) entry which is preliminary data.</text>
</comment>
<gene>
    <name evidence="3" type="ORF">ACFSX9_09480</name>
</gene>
<reference evidence="4" key="1">
    <citation type="journal article" date="2019" name="Int. J. Syst. Evol. Microbiol.">
        <title>The Global Catalogue of Microorganisms (GCM) 10K type strain sequencing project: providing services to taxonomists for standard genome sequencing and annotation.</title>
        <authorList>
            <consortium name="The Broad Institute Genomics Platform"/>
            <consortium name="The Broad Institute Genome Sequencing Center for Infectious Disease"/>
            <person name="Wu L."/>
            <person name="Ma J."/>
        </authorList>
    </citation>
    <scope>NUCLEOTIDE SEQUENCE [LARGE SCALE GENOMIC DNA]</scope>
    <source>
        <strain evidence="4">KCTC 52644</strain>
    </source>
</reference>
<organism evidence="3 4">
    <name type="scientific">Flavobacterium ardleyense</name>
    <dbReference type="NCBI Taxonomy" id="2038737"/>
    <lineage>
        <taxon>Bacteria</taxon>
        <taxon>Pseudomonadati</taxon>
        <taxon>Bacteroidota</taxon>
        <taxon>Flavobacteriia</taxon>
        <taxon>Flavobacteriales</taxon>
        <taxon>Flavobacteriaceae</taxon>
        <taxon>Flavobacterium</taxon>
    </lineage>
</organism>
<dbReference type="Proteomes" id="UP001597549">
    <property type="component" value="Unassembled WGS sequence"/>
</dbReference>
<evidence type="ECO:0000313" key="4">
    <source>
        <dbReference type="Proteomes" id="UP001597549"/>
    </source>
</evidence>
<feature type="transmembrane region" description="Helical" evidence="2">
    <location>
        <begin position="80"/>
        <end position="101"/>
    </location>
</feature>
<evidence type="ECO:0000256" key="1">
    <source>
        <dbReference type="SAM" id="Coils"/>
    </source>
</evidence>
<keyword evidence="2" id="KW-0812">Transmembrane</keyword>
<keyword evidence="2" id="KW-0472">Membrane</keyword>
<sequence>MNEIEKINEELRNYKLFKIQRVTTRKQEFDEVKSQISKTIGNEILNYFILFINFIAIAFLIYNIVKSFQQTDYFSTNTTIIVLNFIVVIATSIYTSFKLFVYMKRIKMQLTAVENSIQHLSTDIEVLKAEYETYVNEYLKK</sequence>
<accession>A0ABW5Z8J4</accession>
<keyword evidence="4" id="KW-1185">Reference proteome</keyword>
<evidence type="ECO:0000256" key="2">
    <source>
        <dbReference type="SAM" id="Phobius"/>
    </source>
</evidence>
<feature type="coiled-coil region" evidence="1">
    <location>
        <begin position="110"/>
        <end position="137"/>
    </location>
</feature>
<evidence type="ECO:0000313" key="3">
    <source>
        <dbReference type="EMBL" id="MFD2908967.1"/>
    </source>
</evidence>
<protein>
    <recommendedName>
        <fullName evidence="5">SMODS and SLOG-associating 2TM effector domain-containing protein</fullName>
    </recommendedName>
</protein>
<dbReference type="RefSeq" id="WP_379806981.1">
    <property type="nucleotide sequence ID" value="NZ_JBHUOL010000012.1"/>
</dbReference>
<proteinExistence type="predicted"/>
<feature type="transmembrane region" description="Helical" evidence="2">
    <location>
        <begin position="44"/>
        <end position="65"/>
    </location>
</feature>
<dbReference type="EMBL" id="JBHUOL010000012">
    <property type="protein sequence ID" value="MFD2908967.1"/>
    <property type="molecule type" value="Genomic_DNA"/>
</dbReference>
<keyword evidence="2" id="KW-1133">Transmembrane helix</keyword>
<evidence type="ECO:0008006" key="5">
    <source>
        <dbReference type="Google" id="ProtNLM"/>
    </source>
</evidence>